<dbReference type="PANTHER" id="PTHR36510">
    <property type="entry name" value="GLUTAMATE--CYSTEINE LIGASE 2-RELATED"/>
    <property type="match status" value="1"/>
</dbReference>
<sequence>MGLEIKKSEFTPRDYERFTGKLFSNLDTLKKILQQPGFGQGQATLGAELELYIVDHLGRPLSVNREIQNAFGDPQLTLELNRFNLEYNLTPVGIGGKPFSRIESEICQVLSKLNNLAEQFSGRVLPIGILPTLKRNDFGPHAMTDLSRYHALTRALSDMRGERLTIKIDGADPISLRASDVTLEGANTSLQMHYRVPPEQFADSYNAIQLVTPLVLAISANSPFLLGNRLWHETRIPLFKHAIDGRDHHPVKTGEPDRVSFGNGWVRQGVHELFAEAVYLHQPILPICEPARSRQNSAEDSMMDVSAPAAPSLFELSLHQGTIWPWNRPVYDPLDGGHLRIEIRALPAGPSACDMMANAALIIGLAEGLKPRIEEIIPALPFQTLEHNFYQAAEKGMKARLLWPNGPREQLSRIPVTEIVTELLPTARKGLLGLGIKLGEVDYYLGIIRQRIQARTNGACWQLRQFNRLSRSLVKHRALRSMLESYITHSGNNHPVAQWEDI</sequence>
<name>A0A7R6PFV0_9GAMM</name>
<keyword evidence="2" id="KW-1185">Reference proteome</keyword>
<dbReference type="RefSeq" id="WP_019622604.1">
    <property type="nucleotide sequence ID" value="NZ_AP014545.1"/>
</dbReference>
<dbReference type="AlphaFoldDB" id="A0A7R6PFV0"/>
<protein>
    <recommendedName>
        <fullName evidence="3">Glutamate--cysteine ligase</fullName>
    </recommendedName>
</protein>
<reference evidence="1 2" key="1">
    <citation type="journal article" date="2008" name="Int. J. Syst. Evol. Microbiol.">
        <title>Amphritea japonica sp. nov. and Amphritea balenae sp. nov., isolated from the sediment adjacent to sperm whale carcasses off Kagoshima, Japan.</title>
        <authorList>
            <person name="Miyazaki M."/>
            <person name="Nogi Y."/>
            <person name="Fujiwara Y."/>
            <person name="Kawato M."/>
            <person name="Nagahama T."/>
            <person name="Kubokawa K."/>
            <person name="Horikoshi K."/>
        </authorList>
    </citation>
    <scope>NUCLEOTIDE SEQUENCE [LARGE SCALE GENOMIC DNA]</scope>
    <source>
        <strain evidence="1 2">ATCC BAA-1530</strain>
    </source>
</reference>
<dbReference type="SUPFAM" id="SSF55931">
    <property type="entry name" value="Glutamine synthetase/guanido kinase"/>
    <property type="match status" value="1"/>
</dbReference>
<dbReference type="EMBL" id="AP014545">
    <property type="protein sequence ID" value="BBB27491.1"/>
    <property type="molecule type" value="Genomic_DNA"/>
</dbReference>
<dbReference type="PIRSF" id="PIRSF012666">
    <property type="entry name" value="UCP012666"/>
    <property type="match status" value="1"/>
</dbReference>
<dbReference type="KEGG" id="ajp:AMJAP_2905"/>
<dbReference type="GO" id="GO:0016879">
    <property type="term" value="F:ligase activity, forming carbon-nitrogen bonds"/>
    <property type="evidence" value="ECO:0007669"/>
    <property type="project" value="TreeGrafter"/>
</dbReference>
<dbReference type="Pfam" id="PF04107">
    <property type="entry name" value="GCS2"/>
    <property type="match status" value="1"/>
</dbReference>
<gene>
    <name evidence="1" type="ORF">AMJAP_2905</name>
</gene>
<dbReference type="OrthoDB" id="240589at2"/>
<proteinExistence type="predicted"/>
<dbReference type="Gene3D" id="3.30.590.20">
    <property type="match status" value="1"/>
</dbReference>
<dbReference type="InterPro" id="IPR050141">
    <property type="entry name" value="GCL_type2/YbdK_subfam"/>
</dbReference>
<dbReference type="InterPro" id="IPR014746">
    <property type="entry name" value="Gln_synth/guanido_kin_cat_dom"/>
</dbReference>
<dbReference type="InterPro" id="IPR006336">
    <property type="entry name" value="GCS2"/>
</dbReference>
<dbReference type="InterPro" id="IPR016602">
    <property type="entry name" value="UCP012666"/>
</dbReference>
<organism evidence="1 2">
    <name type="scientific">Amphritea japonica ATCC BAA-1530</name>
    <dbReference type="NCBI Taxonomy" id="1278309"/>
    <lineage>
        <taxon>Bacteria</taxon>
        <taxon>Pseudomonadati</taxon>
        <taxon>Pseudomonadota</taxon>
        <taxon>Gammaproteobacteria</taxon>
        <taxon>Oceanospirillales</taxon>
        <taxon>Oceanospirillaceae</taxon>
        <taxon>Amphritea</taxon>
    </lineage>
</organism>
<accession>A0A7R6PFV0</accession>
<dbReference type="Proteomes" id="UP000595663">
    <property type="component" value="Chromosome"/>
</dbReference>
<evidence type="ECO:0000313" key="2">
    <source>
        <dbReference type="Proteomes" id="UP000595663"/>
    </source>
</evidence>
<evidence type="ECO:0008006" key="3">
    <source>
        <dbReference type="Google" id="ProtNLM"/>
    </source>
</evidence>
<evidence type="ECO:0000313" key="1">
    <source>
        <dbReference type="EMBL" id="BBB27491.1"/>
    </source>
</evidence>
<dbReference type="PANTHER" id="PTHR36510:SF3">
    <property type="entry name" value="CONSERVED PROTEIN"/>
    <property type="match status" value="1"/>
</dbReference>